<feature type="compositionally biased region" description="Acidic residues" evidence="1">
    <location>
        <begin position="272"/>
        <end position="289"/>
    </location>
</feature>
<protein>
    <submittedName>
        <fullName evidence="2">Uu.00g064150.m01.CDS01</fullName>
    </submittedName>
</protein>
<name>A0AAI8YN38_9PEZI</name>
<keyword evidence="3" id="KW-1185">Reference proteome</keyword>
<accession>A0AAI8YN38</accession>
<evidence type="ECO:0000313" key="3">
    <source>
        <dbReference type="Proteomes" id="UP001295740"/>
    </source>
</evidence>
<dbReference type="AlphaFoldDB" id="A0AAI8YN38"/>
<gene>
    <name evidence="2" type="ORF">KHLLAP_LOCUS11258</name>
</gene>
<comment type="caution">
    <text evidence="2">The sequence shown here is derived from an EMBL/GenBank/DDBJ whole genome shotgun (WGS) entry which is preliminary data.</text>
</comment>
<proteinExistence type="predicted"/>
<dbReference type="Proteomes" id="UP001295740">
    <property type="component" value="Unassembled WGS sequence"/>
</dbReference>
<feature type="compositionally biased region" description="Acidic residues" evidence="1">
    <location>
        <begin position="298"/>
        <end position="324"/>
    </location>
</feature>
<evidence type="ECO:0000256" key="1">
    <source>
        <dbReference type="SAM" id="MobiDB-lite"/>
    </source>
</evidence>
<feature type="region of interest" description="Disordered" evidence="1">
    <location>
        <begin position="264"/>
        <end position="362"/>
    </location>
</feature>
<organism evidence="2 3">
    <name type="scientific">Anthostomella pinea</name>
    <dbReference type="NCBI Taxonomy" id="933095"/>
    <lineage>
        <taxon>Eukaryota</taxon>
        <taxon>Fungi</taxon>
        <taxon>Dikarya</taxon>
        <taxon>Ascomycota</taxon>
        <taxon>Pezizomycotina</taxon>
        <taxon>Sordariomycetes</taxon>
        <taxon>Xylariomycetidae</taxon>
        <taxon>Xylariales</taxon>
        <taxon>Xylariaceae</taxon>
        <taxon>Anthostomella</taxon>
    </lineage>
</organism>
<dbReference type="EMBL" id="CAUWAG010000018">
    <property type="protein sequence ID" value="CAJ2510790.1"/>
    <property type="molecule type" value="Genomic_DNA"/>
</dbReference>
<sequence length="362" mass="41261">MLTFVLLKSLGAFRRRNKQHVYPSKPRSFEEYRRYARDLVELHEEANRGHGIKWFYRENQLVENDIKAFARGELMNIHNKLYVMAVLDEFQLLPHYVDLLVDCMGLKHADGAANCAAWLPQRDGTSELIEQRDSLFKRVRDKLWCSWEKLSWHSGQYNTPTPIVPFIYLATCVNESTTNETQVKALLHAIDILDKKFFFLRLQNGCVGPFPPHPPAPGQKDSHSTFAAVLTELKRGNLDLSEFESRRDLWRDLFSKSDTFMDDLFGPRTVDEDTADEEAEDEESAEEEFFDKGFFDGDPSDGDSSDEETEDEGAEDAAAEDTGAEDANAAEEGSSDEGFFDGNFTDEESEDWMTSEGSENGE</sequence>
<feature type="compositionally biased region" description="Acidic residues" evidence="1">
    <location>
        <begin position="333"/>
        <end position="362"/>
    </location>
</feature>
<evidence type="ECO:0000313" key="2">
    <source>
        <dbReference type="EMBL" id="CAJ2510790.1"/>
    </source>
</evidence>
<reference evidence="2" key="1">
    <citation type="submission" date="2023-10" db="EMBL/GenBank/DDBJ databases">
        <authorList>
            <person name="Hackl T."/>
        </authorList>
    </citation>
    <scope>NUCLEOTIDE SEQUENCE</scope>
</reference>